<evidence type="ECO:0000313" key="1">
    <source>
        <dbReference type="EMBL" id="SDY47146.1"/>
    </source>
</evidence>
<sequence>MIFLVGVTKLLLTIPKGWKRWLFMTEEESLINLRCIPIVRHPKLQITQNPFIDKDYFDWRKKYLRNLVAA</sequence>
<evidence type="ECO:0000313" key="2">
    <source>
        <dbReference type="Proteomes" id="UP000199652"/>
    </source>
</evidence>
<keyword evidence="1" id="KW-0695">RNA-directed DNA polymerase</keyword>
<keyword evidence="2" id="KW-1185">Reference proteome</keyword>
<gene>
    <name evidence="1" type="ORF">SAMN04488579_1398</name>
</gene>
<protein>
    <submittedName>
        <fullName evidence="1">RNA-directed DNA polymerase</fullName>
    </submittedName>
</protein>
<keyword evidence="1" id="KW-0808">Transferase</keyword>
<accession>A0A1H3K4Q7</accession>
<dbReference type="EMBL" id="FNOU01000039">
    <property type="protein sequence ID" value="SDY47146.1"/>
    <property type="molecule type" value="Genomic_DNA"/>
</dbReference>
<name>A0A1H3K4Q7_EUBBA</name>
<dbReference type="Proteomes" id="UP000199652">
    <property type="component" value="Unassembled WGS sequence"/>
</dbReference>
<dbReference type="AlphaFoldDB" id="A0A1H3K4Q7"/>
<keyword evidence="1" id="KW-0548">Nucleotidyltransferase</keyword>
<dbReference type="STRING" id="1528.SAMN04488579_1398"/>
<organism evidence="1 2">
    <name type="scientific">Eubacterium barkeri</name>
    <name type="common">Clostridium barkeri</name>
    <dbReference type="NCBI Taxonomy" id="1528"/>
    <lineage>
        <taxon>Bacteria</taxon>
        <taxon>Bacillati</taxon>
        <taxon>Bacillota</taxon>
        <taxon>Clostridia</taxon>
        <taxon>Eubacteriales</taxon>
        <taxon>Eubacteriaceae</taxon>
        <taxon>Eubacterium</taxon>
    </lineage>
</organism>
<proteinExistence type="predicted"/>
<reference evidence="2" key="1">
    <citation type="submission" date="2016-10" db="EMBL/GenBank/DDBJ databases">
        <authorList>
            <person name="Varghese N."/>
            <person name="Submissions S."/>
        </authorList>
    </citation>
    <scope>NUCLEOTIDE SEQUENCE [LARGE SCALE GENOMIC DNA]</scope>
    <source>
        <strain evidence="2">VPI 5359</strain>
    </source>
</reference>
<dbReference type="GO" id="GO:0003964">
    <property type="term" value="F:RNA-directed DNA polymerase activity"/>
    <property type="evidence" value="ECO:0007669"/>
    <property type="project" value="UniProtKB-KW"/>
</dbReference>